<dbReference type="GO" id="GO:0016301">
    <property type="term" value="F:kinase activity"/>
    <property type="evidence" value="ECO:0007669"/>
    <property type="project" value="UniProtKB-KW"/>
</dbReference>
<dbReference type="Gene3D" id="3.40.1190.20">
    <property type="match status" value="1"/>
</dbReference>
<proteinExistence type="inferred from homology"/>
<evidence type="ECO:0000256" key="2">
    <source>
        <dbReference type="ARBA" id="ARBA00022679"/>
    </source>
</evidence>
<accession>A0ABP8UBV9</accession>
<feature type="domain" description="Carbohydrate kinase PfkB" evidence="6">
    <location>
        <begin position="9"/>
        <end position="313"/>
    </location>
</feature>
<dbReference type="SUPFAM" id="SSF53613">
    <property type="entry name" value="Ribokinase-like"/>
    <property type="match status" value="1"/>
</dbReference>
<evidence type="ECO:0000256" key="3">
    <source>
        <dbReference type="ARBA" id="ARBA00022741"/>
    </source>
</evidence>
<reference evidence="8" key="1">
    <citation type="journal article" date="2019" name="Int. J. Syst. Evol. Microbiol.">
        <title>The Global Catalogue of Microorganisms (GCM) 10K type strain sequencing project: providing services to taxonomists for standard genome sequencing and annotation.</title>
        <authorList>
            <consortium name="The Broad Institute Genomics Platform"/>
            <consortium name="The Broad Institute Genome Sequencing Center for Infectious Disease"/>
            <person name="Wu L."/>
            <person name="Ma J."/>
        </authorList>
    </citation>
    <scope>NUCLEOTIDE SEQUENCE [LARGE SCALE GENOMIC DNA]</scope>
    <source>
        <strain evidence="8">JCM 17939</strain>
    </source>
</reference>
<evidence type="ECO:0000313" key="8">
    <source>
        <dbReference type="Proteomes" id="UP001501442"/>
    </source>
</evidence>
<evidence type="ECO:0000256" key="5">
    <source>
        <dbReference type="ARBA" id="ARBA00022840"/>
    </source>
</evidence>
<keyword evidence="5" id="KW-0067">ATP-binding</keyword>
<keyword evidence="3" id="KW-0547">Nucleotide-binding</keyword>
<dbReference type="InterPro" id="IPR029056">
    <property type="entry name" value="Ribokinase-like"/>
</dbReference>
<dbReference type="InterPro" id="IPR002139">
    <property type="entry name" value="Ribo/fructo_kinase"/>
</dbReference>
<dbReference type="EMBL" id="BAABHK010000005">
    <property type="protein sequence ID" value="GAA4627639.1"/>
    <property type="molecule type" value="Genomic_DNA"/>
</dbReference>
<name>A0ABP8UBV9_9ACTN</name>
<dbReference type="RefSeq" id="WP_345432480.1">
    <property type="nucleotide sequence ID" value="NZ_BAABHK010000005.1"/>
</dbReference>
<organism evidence="7 8">
    <name type="scientific">Actinoallomurus vinaceus</name>
    <dbReference type="NCBI Taxonomy" id="1080074"/>
    <lineage>
        <taxon>Bacteria</taxon>
        <taxon>Bacillati</taxon>
        <taxon>Actinomycetota</taxon>
        <taxon>Actinomycetes</taxon>
        <taxon>Streptosporangiales</taxon>
        <taxon>Thermomonosporaceae</taxon>
        <taxon>Actinoallomurus</taxon>
    </lineage>
</organism>
<keyword evidence="8" id="KW-1185">Reference proteome</keyword>
<evidence type="ECO:0000256" key="4">
    <source>
        <dbReference type="ARBA" id="ARBA00022777"/>
    </source>
</evidence>
<dbReference type="InterPro" id="IPR050306">
    <property type="entry name" value="PfkB_Carbo_kinase"/>
</dbReference>
<comment type="caution">
    <text evidence="7">The sequence shown here is derived from an EMBL/GenBank/DDBJ whole genome shotgun (WGS) entry which is preliminary data.</text>
</comment>
<dbReference type="PRINTS" id="PR00990">
    <property type="entry name" value="RIBOKINASE"/>
</dbReference>
<dbReference type="InterPro" id="IPR011611">
    <property type="entry name" value="PfkB_dom"/>
</dbReference>
<protein>
    <submittedName>
        <fullName evidence="7">Carbohydrate kinase</fullName>
    </submittedName>
</protein>
<comment type="similarity">
    <text evidence="1">Belongs to the carbohydrate kinase PfkB family.</text>
</comment>
<evidence type="ECO:0000259" key="6">
    <source>
        <dbReference type="Pfam" id="PF00294"/>
    </source>
</evidence>
<evidence type="ECO:0000256" key="1">
    <source>
        <dbReference type="ARBA" id="ARBA00010688"/>
    </source>
</evidence>
<dbReference type="PANTHER" id="PTHR43085">
    <property type="entry name" value="HEXOKINASE FAMILY MEMBER"/>
    <property type="match status" value="1"/>
</dbReference>
<sequence>MLIPDARVVAVAGEAIIDLVADEPGGPYLALPGGSPANVAVGLARLGAPTRMIARIGEDPFGRTLRAHLVRNGVDTGAVVHAAEPSSVAFVHHEENGAPSYDLRLAGTADWQWTPEELSRVPLGDVAALHVGSLAMVMPPGGEVLADLARRARATATVSYDPNCRPDVMERLPDARSRIESLLRTADIVKISDADLAWLRPGVAPRRFAADLLDGTPGVSVVIVTLGSEGALVAAPHLPPLHLPAAPVEVVDTVGAGDSYMSTVLAGLYERGLLGAERRPALRSAPASVISEVCAEAARAAAITCGRRGADPPTRAELAASPVT</sequence>
<evidence type="ECO:0000313" key="7">
    <source>
        <dbReference type="EMBL" id="GAA4627639.1"/>
    </source>
</evidence>
<gene>
    <name evidence="7" type="ORF">GCM10023196_040650</name>
</gene>
<dbReference type="Proteomes" id="UP001501442">
    <property type="component" value="Unassembled WGS sequence"/>
</dbReference>
<dbReference type="CDD" id="cd01167">
    <property type="entry name" value="bac_FRK"/>
    <property type="match status" value="1"/>
</dbReference>
<keyword evidence="2" id="KW-0808">Transferase</keyword>
<dbReference type="Pfam" id="PF00294">
    <property type="entry name" value="PfkB"/>
    <property type="match status" value="1"/>
</dbReference>
<dbReference type="PANTHER" id="PTHR43085:SF1">
    <property type="entry name" value="PSEUDOURIDINE KINASE-RELATED"/>
    <property type="match status" value="1"/>
</dbReference>
<keyword evidence="4 7" id="KW-0418">Kinase</keyword>
<dbReference type="InterPro" id="IPR002173">
    <property type="entry name" value="Carboh/pur_kinase_PfkB_CS"/>
</dbReference>
<dbReference type="PROSITE" id="PS00583">
    <property type="entry name" value="PFKB_KINASES_1"/>
    <property type="match status" value="1"/>
</dbReference>